<dbReference type="Proteomes" id="UP000530186">
    <property type="component" value="Unassembled WGS sequence"/>
</dbReference>
<dbReference type="EMBL" id="JACBNY010000005">
    <property type="protein sequence ID" value="MBA0016374.1"/>
    <property type="molecule type" value="Genomic_DNA"/>
</dbReference>
<proteinExistence type="predicted"/>
<evidence type="ECO:0000313" key="2">
    <source>
        <dbReference type="EMBL" id="MBA0016374.1"/>
    </source>
</evidence>
<accession>A0A7V8N0J9</accession>
<feature type="region of interest" description="Disordered" evidence="1">
    <location>
        <begin position="1"/>
        <end position="23"/>
    </location>
</feature>
<sequence>MSEQSSRMTPLGPSASEGQVSSFRNVLKAQKDFERTKFANDPAWT</sequence>
<reference evidence="2 3" key="1">
    <citation type="submission" date="2020-07" db="EMBL/GenBank/DDBJ databases">
        <authorList>
            <person name="Hilgarth M."/>
            <person name="Werum V."/>
            <person name="Vogel R.F."/>
        </authorList>
    </citation>
    <scope>NUCLEOTIDE SEQUENCE [LARGE SCALE GENOMIC DNA]</scope>
    <source>
        <strain evidence="2 3">DSM 28961</strain>
    </source>
</reference>
<name>A0A7V8N0J9_9LACT</name>
<comment type="caution">
    <text evidence="2">The sequence shown here is derived from an EMBL/GenBank/DDBJ whole genome shotgun (WGS) entry which is preliminary data.</text>
</comment>
<dbReference type="RefSeq" id="WP_220441086.1">
    <property type="nucleotide sequence ID" value="NZ_RCDG01000005.1"/>
</dbReference>
<gene>
    <name evidence="2" type="ORF">HZR21_04300</name>
</gene>
<organism evidence="2 3">
    <name type="scientific">Pseudolactococcus laudensis</name>
    <dbReference type="NCBI Taxonomy" id="1494461"/>
    <lineage>
        <taxon>Bacteria</taxon>
        <taxon>Bacillati</taxon>
        <taxon>Bacillota</taxon>
        <taxon>Bacilli</taxon>
        <taxon>Lactobacillales</taxon>
        <taxon>Streptococcaceae</taxon>
        <taxon>Pseudolactococcus</taxon>
    </lineage>
</organism>
<dbReference type="AlphaFoldDB" id="A0A7V8N0J9"/>
<protein>
    <submittedName>
        <fullName evidence="2">Uncharacterized protein</fullName>
    </submittedName>
</protein>
<evidence type="ECO:0000256" key="1">
    <source>
        <dbReference type="SAM" id="MobiDB-lite"/>
    </source>
</evidence>
<evidence type="ECO:0000313" key="3">
    <source>
        <dbReference type="Proteomes" id="UP000530186"/>
    </source>
</evidence>
<keyword evidence="3" id="KW-1185">Reference proteome</keyword>